<dbReference type="Proteomes" id="UP000824469">
    <property type="component" value="Unassembled WGS sequence"/>
</dbReference>
<dbReference type="EMBL" id="JAHRHJ020000003">
    <property type="protein sequence ID" value="KAH9322738.1"/>
    <property type="molecule type" value="Genomic_DNA"/>
</dbReference>
<feature type="non-terminal residue" evidence="2">
    <location>
        <position position="103"/>
    </location>
</feature>
<evidence type="ECO:0000313" key="2">
    <source>
        <dbReference type="EMBL" id="KAH9322738.1"/>
    </source>
</evidence>
<dbReference type="AlphaFoldDB" id="A0AA38GJL8"/>
<sequence length="103" mass="11176">SQETPNTSEAILTKLVNDVLALKKQVAQSSKPTPYKDISRKGYAPNKYRIAGAPTRLAIEAAPVTNSKCDVIEESNDEIKVVEVGEEEPDSETSKPEFEDLGG</sequence>
<accession>A0AA38GJL8</accession>
<feature type="region of interest" description="Disordered" evidence="1">
    <location>
        <begin position="83"/>
        <end position="103"/>
    </location>
</feature>
<keyword evidence="3" id="KW-1185">Reference proteome</keyword>
<organism evidence="2 3">
    <name type="scientific">Taxus chinensis</name>
    <name type="common">Chinese yew</name>
    <name type="synonym">Taxus wallichiana var. chinensis</name>
    <dbReference type="NCBI Taxonomy" id="29808"/>
    <lineage>
        <taxon>Eukaryota</taxon>
        <taxon>Viridiplantae</taxon>
        <taxon>Streptophyta</taxon>
        <taxon>Embryophyta</taxon>
        <taxon>Tracheophyta</taxon>
        <taxon>Spermatophyta</taxon>
        <taxon>Pinopsida</taxon>
        <taxon>Pinidae</taxon>
        <taxon>Conifers II</taxon>
        <taxon>Cupressales</taxon>
        <taxon>Taxaceae</taxon>
        <taxon>Taxus</taxon>
    </lineage>
</organism>
<evidence type="ECO:0000313" key="3">
    <source>
        <dbReference type="Proteomes" id="UP000824469"/>
    </source>
</evidence>
<proteinExistence type="predicted"/>
<protein>
    <submittedName>
        <fullName evidence="2">Uncharacterized protein</fullName>
    </submittedName>
</protein>
<comment type="caution">
    <text evidence="2">The sequence shown here is derived from an EMBL/GenBank/DDBJ whole genome shotgun (WGS) entry which is preliminary data.</text>
</comment>
<feature type="non-terminal residue" evidence="2">
    <location>
        <position position="1"/>
    </location>
</feature>
<reference evidence="2 3" key="1">
    <citation type="journal article" date="2021" name="Nat. Plants">
        <title>The Taxus genome provides insights into paclitaxel biosynthesis.</title>
        <authorList>
            <person name="Xiong X."/>
            <person name="Gou J."/>
            <person name="Liao Q."/>
            <person name="Li Y."/>
            <person name="Zhou Q."/>
            <person name="Bi G."/>
            <person name="Li C."/>
            <person name="Du R."/>
            <person name="Wang X."/>
            <person name="Sun T."/>
            <person name="Guo L."/>
            <person name="Liang H."/>
            <person name="Lu P."/>
            <person name="Wu Y."/>
            <person name="Zhang Z."/>
            <person name="Ro D.K."/>
            <person name="Shang Y."/>
            <person name="Huang S."/>
            <person name="Yan J."/>
        </authorList>
    </citation>
    <scope>NUCLEOTIDE SEQUENCE [LARGE SCALE GENOMIC DNA]</scope>
    <source>
        <strain evidence="2">Ta-2019</strain>
    </source>
</reference>
<evidence type="ECO:0000256" key="1">
    <source>
        <dbReference type="SAM" id="MobiDB-lite"/>
    </source>
</evidence>
<gene>
    <name evidence="2" type="ORF">KI387_017377</name>
</gene>
<feature type="compositionally biased region" description="Basic and acidic residues" evidence="1">
    <location>
        <begin position="92"/>
        <end position="103"/>
    </location>
</feature>
<name>A0AA38GJL8_TAXCH</name>